<dbReference type="PROSITE" id="PS00455">
    <property type="entry name" value="AMP_BINDING"/>
    <property type="match status" value="1"/>
</dbReference>
<sequence length="727" mass="80270">MFVTLVRLLLPCLRLFVLLAFKVGVTGMEKLDMRGKTVLIPNHVSLLDAVVLALILPTDVAFVVNTNIAKRFPWVLHFRAHITVDTSNPYAVRTMLKTIQSGTPLVIFPEGRITTTGGMMKIYGGIGYLALRSQARIVPISIEGLEYSKLSYLRGKIKQRWFPRVNIAFGEAFQVPPGDVRFTRKVQKEQATEEIRAKLLGHLLESRLQPEVNLFNELLAAAQRHGQSRVICEDAMSNSVLTYRKLQLSSYTLAVRLGKLVAEEKRVGLLLPNAAGHVVTLFALFRLGVTPAILNYSAGKQAMLDACETAEVRTVLTSRVFIEKAGLSDFIQSASGLFTLMYLEDVKEALTIQDKVHGLLHLVQRKKGPVGAGQNEAVLFTSGSESKPKGVVLTHRNISANIQQARLVIAFNSSDSVLGSMPMFHSFGLTAGTMLPILSGMKLVLYPNPLHYKVIPELVYDRNITILFGTSTFLGAYARTAHPYDFAHSLRYVVAGAERLKEEVRQLWQDKFGIRILEGYGTTETTPVISLNTPMHAKKGSVGQLLPGIEAVVEAVDGIPSGGHLLVKGPNVMKGYLIHSRGFVPASEWYSTGDIVTLDDQGFLFIQARLQSFAKIGGEKVSLLMVEELVSRCLAAPAVCAAVHVPDRRKGERIIAYHTSKVNPLEALRELMRQEGQPAIYMPSEFRYIEKLPLLGSGKVDYVTMKQWALMSDGVRKDADHEDKPTA</sequence>
<organism evidence="3 4">
    <name type="scientific">Paenibacillus oryzisoli</name>
    <dbReference type="NCBI Taxonomy" id="1850517"/>
    <lineage>
        <taxon>Bacteria</taxon>
        <taxon>Bacillati</taxon>
        <taxon>Bacillota</taxon>
        <taxon>Bacilli</taxon>
        <taxon>Bacillales</taxon>
        <taxon>Paenibacillaceae</taxon>
        <taxon>Paenibacillus</taxon>
    </lineage>
</organism>
<evidence type="ECO:0000313" key="4">
    <source>
        <dbReference type="Proteomes" id="UP000078454"/>
    </source>
</evidence>
<dbReference type="SUPFAM" id="SSF56801">
    <property type="entry name" value="Acetyl-CoA synthetase-like"/>
    <property type="match status" value="1"/>
</dbReference>
<dbReference type="Pfam" id="PF01553">
    <property type="entry name" value="Acyltransferase"/>
    <property type="match status" value="1"/>
</dbReference>
<evidence type="ECO:0000256" key="1">
    <source>
        <dbReference type="ARBA" id="ARBA00006432"/>
    </source>
</evidence>
<protein>
    <submittedName>
        <fullName evidence="3">2-acyl-glycerophospho-ethanolamine acyltransferase</fullName>
    </submittedName>
</protein>
<dbReference type="CDD" id="cd07989">
    <property type="entry name" value="LPLAT_AGPAT-like"/>
    <property type="match status" value="1"/>
</dbReference>
<dbReference type="GO" id="GO:0006631">
    <property type="term" value="P:fatty acid metabolic process"/>
    <property type="evidence" value="ECO:0007669"/>
    <property type="project" value="TreeGrafter"/>
</dbReference>
<dbReference type="InterPro" id="IPR020845">
    <property type="entry name" value="AMP-binding_CS"/>
</dbReference>
<dbReference type="SUPFAM" id="SSF69593">
    <property type="entry name" value="Glycerol-3-phosphate (1)-acyltransferase"/>
    <property type="match status" value="1"/>
</dbReference>
<reference evidence="3 4" key="1">
    <citation type="submission" date="2016-05" db="EMBL/GenBank/DDBJ databases">
        <title>Paenibacillus sp. 1ZS3-15 nov., isolated from the rhizosphere soil.</title>
        <authorList>
            <person name="Zhang X.X."/>
            <person name="Zhang J."/>
        </authorList>
    </citation>
    <scope>NUCLEOTIDE SEQUENCE [LARGE SCALE GENOMIC DNA]</scope>
    <source>
        <strain evidence="3 4">1ZS3-15</strain>
    </source>
</reference>
<dbReference type="OrthoDB" id="9757771at2"/>
<dbReference type="InterPro" id="IPR000873">
    <property type="entry name" value="AMP-dep_synth/lig_dom"/>
</dbReference>
<dbReference type="Gene3D" id="3.30.300.30">
    <property type="match status" value="1"/>
</dbReference>
<dbReference type="STRING" id="1850517.A8708_15600"/>
<comment type="similarity">
    <text evidence="1">Belongs to the ATP-dependent AMP-binding enzyme family.</text>
</comment>
<dbReference type="InterPro" id="IPR045851">
    <property type="entry name" value="AMP-bd_C_sf"/>
</dbReference>
<dbReference type="SMART" id="SM00563">
    <property type="entry name" value="PlsC"/>
    <property type="match status" value="1"/>
</dbReference>
<comment type="caution">
    <text evidence="3">The sequence shown here is derived from an EMBL/GenBank/DDBJ whole genome shotgun (WGS) entry which is preliminary data.</text>
</comment>
<feature type="domain" description="Phospholipid/glycerol acyltransferase" evidence="2">
    <location>
        <begin position="37"/>
        <end position="145"/>
    </location>
</feature>
<dbReference type="InterPro" id="IPR002123">
    <property type="entry name" value="Plipid/glycerol_acylTrfase"/>
</dbReference>
<evidence type="ECO:0000313" key="3">
    <source>
        <dbReference type="EMBL" id="OAS17694.1"/>
    </source>
</evidence>
<evidence type="ECO:0000259" key="2">
    <source>
        <dbReference type="SMART" id="SM00563"/>
    </source>
</evidence>
<dbReference type="InterPro" id="IPR042099">
    <property type="entry name" value="ANL_N_sf"/>
</dbReference>
<keyword evidence="3" id="KW-0808">Transferase</keyword>
<accession>A0A198A8A1</accession>
<dbReference type="PANTHER" id="PTHR43201:SF8">
    <property type="entry name" value="ACYL-COA SYNTHETASE FAMILY MEMBER 3"/>
    <property type="match status" value="1"/>
</dbReference>
<keyword evidence="4" id="KW-1185">Reference proteome</keyword>
<keyword evidence="3" id="KW-0012">Acyltransferase</keyword>
<name>A0A198A8A1_9BACL</name>
<dbReference type="EMBL" id="LYPB01000071">
    <property type="protein sequence ID" value="OAS17694.1"/>
    <property type="molecule type" value="Genomic_DNA"/>
</dbReference>
<dbReference type="PANTHER" id="PTHR43201">
    <property type="entry name" value="ACYL-COA SYNTHETASE"/>
    <property type="match status" value="1"/>
</dbReference>
<gene>
    <name evidence="3" type="ORF">A8708_15600</name>
</gene>
<dbReference type="AlphaFoldDB" id="A0A198A8A1"/>
<proteinExistence type="inferred from homology"/>
<dbReference type="Pfam" id="PF00501">
    <property type="entry name" value="AMP-binding"/>
    <property type="match status" value="1"/>
</dbReference>
<dbReference type="Proteomes" id="UP000078454">
    <property type="component" value="Unassembled WGS sequence"/>
</dbReference>
<dbReference type="GO" id="GO:0031956">
    <property type="term" value="F:medium-chain fatty acid-CoA ligase activity"/>
    <property type="evidence" value="ECO:0007669"/>
    <property type="project" value="TreeGrafter"/>
</dbReference>
<dbReference type="Gene3D" id="3.40.50.12780">
    <property type="entry name" value="N-terminal domain of ligase-like"/>
    <property type="match status" value="1"/>
</dbReference>
<dbReference type="GO" id="GO:0016746">
    <property type="term" value="F:acyltransferase activity"/>
    <property type="evidence" value="ECO:0007669"/>
    <property type="project" value="UniProtKB-KW"/>
</dbReference>